<sequence length="267" mass="29748">MFERLEVLSGDLEKGIWAIDKSCITHYGNVFTSRNIQYSDIQALTRTEQISNVVYIEIKLITGEKANAKLDVKYYSILYDNYTKAKPSSVGVDSTCSNDLKLTDNSHDKEIALDLWSGKPSSKMNEAIAKVSCSQSNEQRPVKERSTENLVWWLVGIIFMLFLFSGGYMGDNSSSTSEESSASQSNPNVDAQVYCKIALEDAATYGAKVPWGSNTVVVPYEDGRRYRVAMDAEIKNAYGTWGKSRISCIVNGEQVTQLVIDGKTMYN</sequence>
<dbReference type="AlphaFoldDB" id="A9KUU3"/>
<feature type="transmembrane region" description="Helical" evidence="1">
    <location>
        <begin position="150"/>
        <end position="170"/>
    </location>
</feature>
<protein>
    <submittedName>
        <fullName evidence="3">Uncharacterized protein</fullName>
    </submittedName>
</protein>
<organism evidence="3 4">
    <name type="scientific">Shewanella baltica (strain OS195)</name>
    <dbReference type="NCBI Taxonomy" id="399599"/>
    <lineage>
        <taxon>Bacteria</taxon>
        <taxon>Pseudomonadati</taxon>
        <taxon>Pseudomonadota</taxon>
        <taxon>Gammaproteobacteria</taxon>
        <taxon>Alteromonadales</taxon>
        <taxon>Shewanellaceae</taxon>
        <taxon>Shewanella</taxon>
    </lineage>
</organism>
<dbReference type="EMBL" id="CP000891">
    <property type="protein sequence ID" value="ABX49349.1"/>
    <property type="molecule type" value="Genomic_DNA"/>
</dbReference>
<evidence type="ECO:0000313" key="2">
    <source>
        <dbReference type="EMBL" id="ABX49349.1"/>
    </source>
</evidence>
<dbReference type="KEGG" id="sbn:Sbal195_2945"/>
<evidence type="ECO:0000313" key="4">
    <source>
        <dbReference type="Proteomes" id="UP000000770"/>
    </source>
</evidence>
<keyword evidence="1" id="KW-0472">Membrane</keyword>
<evidence type="ECO:0000256" key="1">
    <source>
        <dbReference type="SAM" id="Phobius"/>
    </source>
</evidence>
<keyword evidence="1" id="KW-1133">Transmembrane helix</keyword>
<evidence type="ECO:0000313" key="3">
    <source>
        <dbReference type="EMBL" id="ABX50111.1"/>
    </source>
</evidence>
<dbReference type="KEGG" id="sbn:Sbal195_2180"/>
<proteinExistence type="predicted"/>
<accession>A9KUU3</accession>
<gene>
    <name evidence="2" type="ordered locus">Sbal195_2180</name>
    <name evidence="3" type="ordered locus">Sbal195_2945</name>
</gene>
<dbReference type="GeneID" id="11773020"/>
<dbReference type="HOGENOM" id="CLU_1041681_0_0_6"/>
<reference evidence="3 4" key="1">
    <citation type="submission" date="2007-11" db="EMBL/GenBank/DDBJ databases">
        <title>Complete sequence of chromosome of Shewanella baltica OS195.</title>
        <authorList>
            <consortium name="US DOE Joint Genome Institute"/>
            <person name="Copeland A."/>
            <person name="Lucas S."/>
            <person name="Lapidus A."/>
            <person name="Barry K."/>
            <person name="Glavina del Rio T."/>
            <person name="Dalin E."/>
            <person name="Tice H."/>
            <person name="Pitluck S."/>
            <person name="Chain P."/>
            <person name="Malfatti S."/>
            <person name="Shin M."/>
            <person name="Vergez L."/>
            <person name="Schmutz J."/>
            <person name="Larimer F."/>
            <person name="Land M."/>
            <person name="Hauser L."/>
            <person name="Kyrpides N."/>
            <person name="Kim E."/>
            <person name="Brettar I."/>
            <person name="Rodrigues J."/>
            <person name="Konstantinidis K."/>
            <person name="Klappenbach J."/>
            <person name="Hofle M."/>
            <person name="Tiedje J."/>
            <person name="Richardson P."/>
        </authorList>
    </citation>
    <scope>NUCLEOTIDE SEQUENCE [LARGE SCALE GENOMIC DNA]</scope>
    <source>
        <strain evidence="3 4">OS195</strain>
    </source>
</reference>
<dbReference type="EMBL" id="CP000891">
    <property type="protein sequence ID" value="ABX50111.1"/>
    <property type="molecule type" value="Genomic_DNA"/>
</dbReference>
<dbReference type="RefSeq" id="WP_006087186.1">
    <property type="nucleotide sequence ID" value="NC_009997.1"/>
</dbReference>
<name>A9KUU3_SHEB9</name>
<dbReference type="Proteomes" id="UP000000770">
    <property type="component" value="Chromosome"/>
</dbReference>
<keyword evidence="1" id="KW-0812">Transmembrane</keyword>